<gene>
    <name evidence="1" type="primary">ORF40950</name>
</gene>
<reference evidence="1" key="1">
    <citation type="submission" date="2014-12" db="EMBL/GenBank/DDBJ databases">
        <title>Insight into the proteome of Arion vulgaris.</title>
        <authorList>
            <person name="Aradska J."/>
            <person name="Bulat T."/>
            <person name="Smidak R."/>
            <person name="Sarate P."/>
            <person name="Gangsoo J."/>
            <person name="Sialana F."/>
            <person name="Bilban M."/>
            <person name="Lubec G."/>
        </authorList>
    </citation>
    <scope>NUCLEOTIDE SEQUENCE</scope>
    <source>
        <tissue evidence="1">Skin</tissue>
    </source>
</reference>
<dbReference type="EMBL" id="HACG01014118">
    <property type="protein sequence ID" value="CEK60983.1"/>
    <property type="molecule type" value="Transcribed_RNA"/>
</dbReference>
<dbReference type="InterPro" id="IPR052787">
    <property type="entry name" value="MAVS"/>
</dbReference>
<feature type="non-terminal residue" evidence="1">
    <location>
        <position position="1"/>
    </location>
</feature>
<name>A0A0B6YXQ2_9EUPU</name>
<evidence type="ECO:0000313" key="1">
    <source>
        <dbReference type="EMBL" id="CEK60983.1"/>
    </source>
</evidence>
<feature type="non-terminal residue" evidence="1">
    <location>
        <position position="115"/>
    </location>
</feature>
<proteinExistence type="predicted"/>
<protein>
    <submittedName>
        <fullName evidence="1">Uncharacterized protein</fullName>
    </submittedName>
</protein>
<accession>A0A0B6YXQ2</accession>
<organism evidence="1">
    <name type="scientific">Arion vulgaris</name>
    <dbReference type="NCBI Taxonomy" id="1028688"/>
    <lineage>
        <taxon>Eukaryota</taxon>
        <taxon>Metazoa</taxon>
        <taxon>Spiralia</taxon>
        <taxon>Lophotrochozoa</taxon>
        <taxon>Mollusca</taxon>
        <taxon>Gastropoda</taxon>
        <taxon>Heterobranchia</taxon>
        <taxon>Euthyneura</taxon>
        <taxon>Panpulmonata</taxon>
        <taxon>Eupulmonata</taxon>
        <taxon>Stylommatophora</taxon>
        <taxon>Helicina</taxon>
        <taxon>Arionoidea</taxon>
        <taxon>Arionidae</taxon>
        <taxon>Arion</taxon>
    </lineage>
</organism>
<dbReference type="AlphaFoldDB" id="A0A0B6YXQ2"/>
<dbReference type="PANTHER" id="PTHR21446">
    <property type="entry name" value="DUF3504 DOMAIN-CONTAINING PROTEIN"/>
    <property type="match status" value="1"/>
</dbReference>
<dbReference type="PANTHER" id="PTHR21446:SF12">
    <property type="entry name" value="POTASSIUM CHANNEL TETRAMERIZATION DOMAIN CONTAINING 1"/>
    <property type="match status" value="1"/>
</dbReference>
<sequence length="115" mass="13141">LLAFRTALNRYFNNKCGRQISIATSHTFKQSNALLSRLISTSVKVNKTISALDIKLMYTSGTLSNSNPEALLYKVWFELQMNFRSKIDWSKVYAEHFFFSQSQSGKLSVTWNTCG</sequence>